<keyword evidence="3" id="KW-0862">Zinc</keyword>
<evidence type="ECO:0000313" key="7">
    <source>
        <dbReference type="EMBL" id="CAH3158404.1"/>
    </source>
</evidence>
<evidence type="ECO:0000313" key="8">
    <source>
        <dbReference type="Proteomes" id="UP001159428"/>
    </source>
</evidence>
<evidence type="ECO:0000259" key="6">
    <source>
        <dbReference type="PROSITE" id="PS50950"/>
    </source>
</evidence>
<dbReference type="PANTHER" id="PTHR46927:SF3">
    <property type="entry name" value="THAP-TYPE DOMAIN-CONTAINING PROTEIN"/>
    <property type="match status" value="1"/>
</dbReference>
<dbReference type="AlphaFoldDB" id="A0AAU9XUV9"/>
<proteinExistence type="predicted"/>
<evidence type="ECO:0000256" key="4">
    <source>
        <dbReference type="ARBA" id="ARBA00023125"/>
    </source>
</evidence>
<dbReference type="SMART" id="SM00692">
    <property type="entry name" value="DM3"/>
    <property type="match status" value="1"/>
</dbReference>
<gene>
    <name evidence="7" type="ORF">PMEA_00030454</name>
</gene>
<dbReference type="PROSITE" id="PS50950">
    <property type="entry name" value="ZF_THAP"/>
    <property type="match status" value="1"/>
</dbReference>
<evidence type="ECO:0000256" key="2">
    <source>
        <dbReference type="ARBA" id="ARBA00022771"/>
    </source>
</evidence>
<dbReference type="InterPro" id="IPR038441">
    <property type="entry name" value="THAP_Znf_sf"/>
</dbReference>
<dbReference type="SMART" id="SM00980">
    <property type="entry name" value="THAP"/>
    <property type="match status" value="1"/>
</dbReference>
<dbReference type="PANTHER" id="PTHR46927">
    <property type="entry name" value="AGAP005574-PA"/>
    <property type="match status" value="1"/>
</dbReference>
<dbReference type="GO" id="GO:0008270">
    <property type="term" value="F:zinc ion binding"/>
    <property type="evidence" value="ECO:0007669"/>
    <property type="project" value="UniProtKB-KW"/>
</dbReference>
<keyword evidence="2 5" id="KW-0863">Zinc-finger</keyword>
<dbReference type="Pfam" id="PF05485">
    <property type="entry name" value="THAP"/>
    <property type="match status" value="1"/>
</dbReference>
<evidence type="ECO:0000256" key="1">
    <source>
        <dbReference type="ARBA" id="ARBA00022723"/>
    </source>
</evidence>
<keyword evidence="1" id="KW-0479">Metal-binding</keyword>
<evidence type="ECO:0000256" key="3">
    <source>
        <dbReference type="ARBA" id="ARBA00022833"/>
    </source>
</evidence>
<organism evidence="7 8">
    <name type="scientific">Pocillopora meandrina</name>
    <dbReference type="NCBI Taxonomy" id="46732"/>
    <lineage>
        <taxon>Eukaryota</taxon>
        <taxon>Metazoa</taxon>
        <taxon>Cnidaria</taxon>
        <taxon>Anthozoa</taxon>
        <taxon>Hexacorallia</taxon>
        <taxon>Scleractinia</taxon>
        <taxon>Astrocoeniina</taxon>
        <taxon>Pocilloporidae</taxon>
        <taxon>Pocillopora</taxon>
    </lineage>
</organism>
<dbReference type="Gene3D" id="6.20.210.20">
    <property type="entry name" value="THAP domain"/>
    <property type="match status" value="1"/>
</dbReference>
<dbReference type="InterPro" id="IPR052224">
    <property type="entry name" value="THAP_domain_protein"/>
</dbReference>
<accession>A0AAU9XUV9</accession>
<dbReference type="GO" id="GO:0003677">
    <property type="term" value="F:DNA binding"/>
    <property type="evidence" value="ECO:0007669"/>
    <property type="project" value="UniProtKB-UniRule"/>
</dbReference>
<dbReference type="Proteomes" id="UP001159428">
    <property type="component" value="Unassembled WGS sequence"/>
</dbReference>
<reference evidence="7 8" key="1">
    <citation type="submission" date="2022-05" db="EMBL/GenBank/DDBJ databases">
        <authorList>
            <consortium name="Genoscope - CEA"/>
            <person name="William W."/>
        </authorList>
    </citation>
    <scope>NUCLEOTIDE SEQUENCE [LARGE SCALE GENOMIC DNA]</scope>
</reference>
<name>A0AAU9XUV9_9CNID</name>
<keyword evidence="8" id="KW-1185">Reference proteome</keyword>
<keyword evidence="4 5" id="KW-0238">DNA-binding</keyword>
<sequence>MDGKQQDVKRKKRKPGKRCLVMFCNKTNADGVSLHQLPADESLGRQWIAFVRTTRERNSWTPGSGHICSDHFSADDYERFGAKVAGFSSKLVLKKPAVPSIQVSPTPEQINEARRIKRKLSLSNEKLRVEDLSSVITQETYTTPKRQSRALSKLTANRSVVEFDCICEDNVSVSTSSTSTCEAVLDELHDTRSAENEASRSVKEQVVTANKGIQATARKAIFIENGMQRNIANLPPLSLLPTECDRDTKRKINPIILESAEMEPFEDEEVDDEDYTPSIMCYFSENLSWTSKKENVKPYVERKFIVFEKNLLSLFASCPICAGPAEAHQISSKLSTLWLKSTSVALTRSRVSSLKCGSASHLLKVRCLKVTYSCQPLFQVRSSTAKSLRMLKLMNVATISECTSTFYHQTSSYRNAVSNEVRNSAWMEHEGLVRAVKVITDSGLSIAESITDRHKQNTVWIKRNLPNTTHYFDIWHVWKGLCKKINKLAKKKDYDELVSDASPFPIPCIGVQLRHLMEMAKSYKKNGKYYHYTFKTFMSMQRVIYILNVGMATCKEMQLIGFGCNQELLLKPQLLKDVV</sequence>
<comment type="caution">
    <text evidence="7">The sequence shown here is derived from an EMBL/GenBank/DDBJ whole genome shotgun (WGS) entry which is preliminary data.</text>
</comment>
<protein>
    <recommendedName>
        <fullName evidence="6">THAP-type domain-containing protein</fullName>
    </recommendedName>
</protein>
<feature type="domain" description="THAP-type" evidence="6">
    <location>
        <begin position="14"/>
        <end position="102"/>
    </location>
</feature>
<dbReference type="InterPro" id="IPR006612">
    <property type="entry name" value="THAP_Znf"/>
</dbReference>
<dbReference type="EMBL" id="CALNXJ010000067">
    <property type="protein sequence ID" value="CAH3158404.1"/>
    <property type="molecule type" value="Genomic_DNA"/>
</dbReference>
<evidence type="ECO:0000256" key="5">
    <source>
        <dbReference type="PROSITE-ProRule" id="PRU00309"/>
    </source>
</evidence>
<dbReference type="SUPFAM" id="SSF57716">
    <property type="entry name" value="Glucocorticoid receptor-like (DNA-binding domain)"/>
    <property type="match status" value="1"/>
</dbReference>